<sequence>MTEGRDGEVAGGVPKSGKGEGMSAGSAEATVQRWARGVDGPFGDAGARLRWAVGDITLDPPRDAVLRAAIGAVSAPLRVAVAGRPGTGRDTLVEALRMRWEVSAVGPGGDVGAADLVLYVLVGTVRAVDLRALAGMPTNRTVVVLGKADTLGGWDAAREQAARCADLLGRPVIPLIPLLATVRLGDDDHRCLLSAAASDEPTPVMTARFVVGDRRELRMELVRRVDRFGLDWCVRTVRERGAERCSASSLTNGLHRISGLDGLTPAVAARLWAVGEHRMDRFRTVVERLAAEDRDARDRLECVLQGVA</sequence>
<name>A0A1N7CD88_9NOCA</name>
<evidence type="ECO:0000313" key="2">
    <source>
        <dbReference type="EMBL" id="SIR61566.1"/>
    </source>
</evidence>
<evidence type="ECO:0000256" key="1">
    <source>
        <dbReference type="SAM" id="MobiDB-lite"/>
    </source>
</evidence>
<dbReference type="RefSeq" id="WP_234974121.1">
    <property type="nucleotide sequence ID" value="NZ_FTNT01000001.1"/>
</dbReference>
<dbReference type="AlphaFoldDB" id="A0A1N7CD88"/>
<feature type="region of interest" description="Disordered" evidence="1">
    <location>
        <begin position="1"/>
        <end position="29"/>
    </location>
</feature>
<dbReference type="InterPro" id="IPR027417">
    <property type="entry name" value="P-loop_NTPase"/>
</dbReference>
<dbReference type="EMBL" id="FTNT01000001">
    <property type="protein sequence ID" value="SIR61566.1"/>
    <property type="molecule type" value="Genomic_DNA"/>
</dbReference>
<protein>
    <submittedName>
        <fullName evidence="2">Uncharacterized protein</fullName>
    </submittedName>
</protein>
<gene>
    <name evidence="2" type="ORF">SAMN05445060_0052</name>
</gene>
<evidence type="ECO:0000313" key="3">
    <source>
        <dbReference type="Proteomes" id="UP000186218"/>
    </source>
</evidence>
<proteinExistence type="predicted"/>
<keyword evidence="3" id="KW-1185">Reference proteome</keyword>
<organism evidence="2 3">
    <name type="scientific">Williamsia sterculiae</name>
    <dbReference type="NCBI Taxonomy" id="1344003"/>
    <lineage>
        <taxon>Bacteria</taxon>
        <taxon>Bacillati</taxon>
        <taxon>Actinomycetota</taxon>
        <taxon>Actinomycetes</taxon>
        <taxon>Mycobacteriales</taxon>
        <taxon>Nocardiaceae</taxon>
        <taxon>Williamsia</taxon>
    </lineage>
</organism>
<reference evidence="2 3" key="1">
    <citation type="submission" date="2017-01" db="EMBL/GenBank/DDBJ databases">
        <authorList>
            <person name="Mah S.A."/>
            <person name="Swanson W.J."/>
            <person name="Moy G.W."/>
            <person name="Vacquier V.D."/>
        </authorList>
    </citation>
    <scope>NUCLEOTIDE SEQUENCE [LARGE SCALE GENOMIC DNA]</scope>
    <source>
        <strain evidence="2 3">CPCC 203464</strain>
    </source>
</reference>
<dbReference type="Proteomes" id="UP000186218">
    <property type="component" value="Unassembled WGS sequence"/>
</dbReference>
<dbReference type="SUPFAM" id="SSF52540">
    <property type="entry name" value="P-loop containing nucleoside triphosphate hydrolases"/>
    <property type="match status" value="1"/>
</dbReference>
<accession>A0A1N7CD88</accession>
<dbReference type="STRING" id="1344003.SAMN05445060_0052"/>